<gene>
    <name evidence="1" type="ORF">PODLI_1B030459</name>
</gene>
<evidence type="ECO:0000313" key="1">
    <source>
        <dbReference type="EMBL" id="CAI5773474.1"/>
    </source>
</evidence>
<organism evidence="1 2">
    <name type="scientific">Podarcis lilfordi</name>
    <name type="common">Lilford's wall lizard</name>
    <dbReference type="NCBI Taxonomy" id="74358"/>
    <lineage>
        <taxon>Eukaryota</taxon>
        <taxon>Metazoa</taxon>
        <taxon>Chordata</taxon>
        <taxon>Craniata</taxon>
        <taxon>Vertebrata</taxon>
        <taxon>Euteleostomi</taxon>
        <taxon>Lepidosauria</taxon>
        <taxon>Squamata</taxon>
        <taxon>Bifurcata</taxon>
        <taxon>Unidentata</taxon>
        <taxon>Episquamata</taxon>
        <taxon>Laterata</taxon>
        <taxon>Lacertibaenia</taxon>
        <taxon>Lacertidae</taxon>
        <taxon>Podarcis</taxon>
    </lineage>
</organism>
<name>A0AA35K9W6_9SAUR</name>
<proteinExistence type="predicted"/>
<protein>
    <submittedName>
        <fullName evidence="1">Uncharacterized protein</fullName>
    </submittedName>
</protein>
<reference evidence="1" key="1">
    <citation type="submission" date="2022-12" db="EMBL/GenBank/DDBJ databases">
        <authorList>
            <person name="Alioto T."/>
            <person name="Alioto T."/>
            <person name="Gomez Garrido J."/>
        </authorList>
    </citation>
    <scope>NUCLEOTIDE SEQUENCE</scope>
</reference>
<evidence type="ECO:0000313" key="2">
    <source>
        <dbReference type="Proteomes" id="UP001178461"/>
    </source>
</evidence>
<dbReference type="EMBL" id="OX395129">
    <property type="protein sequence ID" value="CAI5773474.1"/>
    <property type="molecule type" value="Genomic_DNA"/>
</dbReference>
<sequence length="112" mass="12272">MGIVMGMLQDFTRNLAYLLAPHLVHSSALLLVPHSAAALEQLEGKLTATCPAFCLRGLLADLASNEPQRVVHAAWELHGDGPTEWLLLINNARERAAPRRAPERVQSAFLLQ</sequence>
<keyword evidence="2" id="KW-1185">Reference proteome</keyword>
<feature type="non-terminal residue" evidence="1">
    <location>
        <position position="112"/>
    </location>
</feature>
<dbReference type="Proteomes" id="UP001178461">
    <property type="component" value="Chromosome 4"/>
</dbReference>
<accession>A0AA35K9W6</accession>
<dbReference type="AlphaFoldDB" id="A0AA35K9W6"/>